<dbReference type="GO" id="GO:0003697">
    <property type="term" value="F:single-stranded DNA binding"/>
    <property type="evidence" value="ECO:0007669"/>
    <property type="project" value="TreeGrafter"/>
</dbReference>
<comment type="caution">
    <text evidence="2">The sequence shown here is derived from an EMBL/GenBank/DDBJ whole genome shotgun (WGS) entry which is preliminary data.</text>
</comment>
<dbReference type="PANTHER" id="PTHR46060">
    <property type="entry name" value="MARINER MOS1 TRANSPOSASE-LIKE PROTEIN"/>
    <property type="match status" value="1"/>
</dbReference>
<keyword evidence="3" id="KW-1185">Reference proteome</keyword>
<dbReference type="OrthoDB" id="6432501at2759"/>
<dbReference type="GO" id="GO:0046975">
    <property type="term" value="F:histone H3K36 methyltransferase activity"/>
    <property type="evidence" value="ECO:0007669"/>
    <property type="project" value="TreeGrafter"/>
</dbReference>
<dbReference type="GO" id="GO:0031297">
    <property type="term" value="P:replication fork processing"/>
    <property type="evidence" value="ECO:0007669"/>
    <property type="project" value="TreeGrafter"/>
</dbReference>
<feature type="domain" description="Mos1 transposase HTH" evidence="1">
    <location>
        <begin position="6"/>
        <end position="53"/>
    </location>
</feature>
<dbReference type="GO" id="GO:0003690">
    <property type="term" value="F:double-stranded DNA binding"/>
    <property type="evidence" value="ECO:0007669"/>
    <property type="project" value="TreeGrafter"/>
</dbReference>
<dbReference type="EMBL" id="BGPR01000138">
    <property type="protein sequence ID" value="GBL98271.1"/>
    <property type="molecule type" value="Genomic_DNA"/>
</dbReference>
<organism evidence="2 3">
    <name type="scientific">Araneus ventricosus</name>
    <name type="common">Orbweaver spider</name>
    <name type="synonym">Epeira ventricosa</name>
    <dbReference type="NCBI Taxonomy" id="182803"/>
    <lineage>
        <taxon>Eukaryota</taxon>
        <taxon>Metazoa</taxon>
        <taxon>Ecdysozoa</taxon>
        <taxon>Arthropoda</taxon>
        <taxon>Chelicerata</taxon>
        <taxon>Arachnida</taxon>
        <taxon>Araneae</taxon>
        <taxon>Araneomorphae</taxon>
        <taxon>Entelegynae</taxon>
        <taxon>Araneoidea</taxon>
        <taxon>Araneidae</taxon>
        <taxon>Araneus</taxon>
    </lineage>
</organism>
<dbReference type="Pfam" id="PF17906">
    <property type="entry name" value="HTH_48"/>
    <property type="match status" value="1"/>
</dbReference>
<proteinExistence type="predicted"/>
<dbReference type="GO" id="GO:0044774">
    <property type="term" value="P:mitotic DNA integrity checkpoint signaling"/>
    <property type="evidence" value="ECO:0007669"/>
    <property type="project" value="TreeGrafter"/>
</dbReference>
<dbReference type="Proteomes" id="UP000499080">
    <property type="component" value="Unassembled WGS sequence"/>
</dbReference>
<evidence type="ECO:0000313" key="3">
    <source>
        <dbReference type="Proteomes" id="UP000499080"/>
    </source>
</evidence>
<dbReference type="GO" id="GO:0005634">
    <property type="term" value="C:nucleus"/>
    <property type="evidence" value="ECO:0007669"/>
    <property type="project" value="TreeGrafter"/>
</dbReference>
<dbReference type="InterPro" id="IPR041426">
    <property type="entry name" value="Mos1_HTH"/>
</dbReference>
<dbReference type="InterPro" id="IPR052709">
    <property type="entry name" value="Transposase-MT_Hybrid"/>
</dbReference>
<gene>
    <name evidence="2" type="ORF">AVEN_174072_1</name>
</gene>
<reference evidence="2 3" key="1">
    <citation type="journal article" date="2019" name="Sci. Rep.">
        <title>Orb-weaving spider Araneus ventricosus genome elucidates the spidroin gene catalogue.</title>
        <authorList>
            <person name="Kono N."/>
            <person name="Nakamura H."/>
            <person name="Ohtoshi R."/>
            <person name="Moran D.A.P."/>
            <person name="Shinohara A."/>
            <person name="Yoshida Y."/>
            <person name="Fujiwara M."/>
            <person name="Mori M."/>
            <person name="Tomita M."/>
            <person name="Arakawa K."/>
        </authorList>
    </citation>
    <scope>NUCLEOTIDE SEQUENCE [LARGE SCALE GENOMIC DNA]</scope>
</reference>
<dbReference type="GO" id="GO:0006303">
    <property type="term" value="P:double-strand break repair via nonhomologous end joining"/>
    <property type="evidence" value="ECO:0007669"/>
    <property type="project" value="TreeGrafter"/>
</dbReference>
<dbReference type="Gene3D" id="1.10.10.1450">
    <property type="match status" value="1"/>
</dbReference>
<dbReference type="PANTHER" id="PTHR46060:SF2">
    <property type="entry name" value="HISTONE-LYSINE N-METHYLTRANSFERASE SETMAR"/>
    <property type="match status" value="1"/>
</dbReference>
<dbReference type="GO" id="GO:0015074">
    <property type="term" value="P:DNA integration"/>
    <property type="evidence" value="ECO:0007669"/>
    <property type="project" value="TreeGrafter"/>
</dbReference>
<evidence type="ECO:0000259" key="1">
    <source>
        <dbReference type="Pfam" id="PF17906"/>
    </source>
</evidence>
<dbReference type="GO" id="GO:0000793">
    <property type="term" value="C:condensed chromosome"/>
    <property type="evidence" value="ECO:0007669"/>
    <property type="project" value="TreeGrafter"/>
</dbReference>
<dbReference type="GO" id="GO:0044547">
    <property type="term" value="F:DNA topoisomerase binding"/>
    <property type="evidence" value="ECO:0007669"/>
    <property type="project" value="TreeGrafter"/>
</dbReference>
<dbReference type="GO" id="GO:0035861">
    <property type="term" value="C:site of double-strand break"/>
    <property type="evidence" value="ECO:0007669"/>
    <property type="project" value="TreeGrafter"/>
</dbReference>
<accession>A0A4Y2C1B8</accession>
<dbReference type="GO" id="GO:0000014">
    <property type="term" value="F:single-stranded DNA endodeoxyribonuclease activity"/>
    <property type="evidence" value="ECO:0007669"/>
    <property type="project" value="TreeGrafter"/>
</dbReference>
<sequence>MEFKSEHFRHILLYLRKGKKAAETHKNVCEVYDVGCLTERRCQNWFEKFPSGNLSLKDDKRSGRPTEVSDEQIKTIIESDRHITVREIKSMYHTKPLKVI</sequence>
<dbReference type="AlphaFoldDB" id="A0A4Y2C1B8"/>
<dbReference type="GO" id="GO:0000729">
    <property type="term" value="P:DNA double-strand break processing"/>
    <property type="evidence" value="ECO:0007669"/>
    <property type="project" value="TreeGrafter"/>
</dbReference>
<name>A0A4Y2C1B8_ARAVE</name>
<dbReference type="GO" id="GO:0042800">
    <property type="term" value="F:histone H3K4 methyltransferase activity"/>
    <property type="evidence" value="ECO:0007669"/>
    <property type="project" value="TreeGrafter"/>
</dbReference>
<protein>
    <recommendedName>
        <fullName evidence="1">Mos1 transposase HTH domain-containing protein</fullName>
    </recommendedName>
</protein>
<evidence type="ECO:0000313" key="2">
    <source>
        <dbReference type="EMBL" id="GBL98271.1"/>
    </source>
</evidence>